<dbReference type="GeneID" id="20640914"/>
<dbReference type="AlphaFoldDB" id="G4YGM1"/>
<accession>G4YGM1</accession>
<dbReference type="InParanoid" id="G4YGM1"/>
<evidence type="ECO:0000313" key="3">
    <source>
        <dbReference type="Proteomes" id="UP000002640"/>
    </source>
</evidence>
<dbReference type="EMBL" id="JH159151">
    <property type="protein sequence ID" value="EGZ26555.1"/>
    <property type="molecule type" value="Genomic_DNA"/>
</dbReference>
<gene>
    <name evidence="2" type="ORF">PHYSODRAFT_292875</name>
</gene>
<reference evidence="2 3" key="1">
    <citation type="journal article" date="2006" name="Science">
        <title>Phytophthora genome sequences uncover evolutionary origins and mechanisms of pathogenesis.</title>
        <authorList>
            <person name="Tyler B.M."/>
            <person name="Tripathy S."/>
            <person name="Zhang X."/>
            <person name="Dehal P."/>
            <person name="Jiang R.H."/>
            <person name="Aerts A."/>
            <person name="Arredondo F.D."/>
            <person name="Baxter L."/>
            <person name="Bensasson D."/>
            <person name="Beynon J.L."/>
            <person name="Chapman J."/>
            <person name="Damasceno C.M."/>
            <person name="Dorrance A.E."/>
            <person name="Dou D."/>
            <person name="Dickerman A.W."/>
            <person name="Dubchak I.L."/>
            <person name="Garbelotto M."/>
            <person name="Gijzen M."/>
            <person name="Gordon S.G."/>
            <person name="Govers F."/>
            <person name="Grunwald N.J."/>
            <person name="Huang W."/>
            <person name="Ivors K.L."/>
            <person name="Jones R.W."/>
            <person name="Kamoun S."/>
            <person name="Krampis K."/>
            <person name="Lamour K.H."/>
            <person name="Lee M.K."/>
            <person name="McDonald W.H."/>
            <person name="Medina M."/>
            <person name="Meijer H.J."/>
            <person name="Nordberg E.K."/>
            <person name="Maclean D.J."/>
            <person name="Ospina-Giraldo M.D."/>
            <person name="Morris P.F."/>
            <person name="Phuntumart V."/>
            <person name="Putnam N.H."/>
            <person name="Rash S."/>
            <person name="Rose J.K."/>
            <person name="Sakihama Y."/>
            <person name="Salamov A.A."/>
            <person name="Savidor A."/>
            <person name="Scheuring C.F."/>
            <person name="Smith B.M."/>
            <person name="Sobral B.W."/>
            <person name="Terry A."/>
            <person name="Torto-Alalibo T.A."/>
            <person name="Win J."/>
            <person name="Xu Z."/>
            <person name="Zhang H."/>
            <person name="Grigoriev I.V."/>
            <person name="Rokhsar D.S."/>
            <person name="Boore J.L."/>
        </authorList>
    </citation>
    <scope>NUCLEOTIDE SEQUENCE [LARGE SCALE GENOMIC DNA]</scope>
    <source>
        <strain evidence="2 3">P6497</strain>
    </source>
</reference>
<evidence type="ECO:0000313" key="2">
    <source>
        <dbReference type="EMBL" id="EGZ26555.1"/>
    </source>
</evidence>
<organism evidence="2 3">
    <name type="scientific">Phytophthora sojae (strain P6497)</name>
    <name type="common">Soybean stem and root rot agent</name>
    <name type="synonym">Phytophthora megasperma f. sp. glycines</name>
    <dbReference type="NCBI Taxonomy" id="1094619"/>
    <lineage>
        <taxon>Eukaryota</taxon>
        <taxon>Sar</taxon>
        <taxon>Stramenopiles</taxon>
        <taxon>Oomycota</taxon>
        <taxon>Peronosporomycetes</taxon>
        <taxon>Peronosporales</taxon>
        <taxon>Peronosporaceae</taxon>
        <taxon>Phytophthora</taxon>
    </lineage>
</organism>
<protein>
    <submittedName>
        <fullName evidence="2">Uncharacterized protein</fullName>
    </submittedName>
</protein>
<keyword evidence="3" id="KW-1185">Reference proteome</keyword>
<dbReference type="RefSeq" id="XP_009513830.1">
    <property type="nucleotide sequence ID" value="XM_009515535.1"/>
</dbReference>
<name>G4YGM1_PHYSP</name>
<evidence type="ECO:0000256" key="1">
    <source>
        <dbReference type="SAM" id="MobiDB-lite"/>
    </source>
</evidence>
<feature type="region of interest" description="Disordered" evidence="1">
    <location>
        <begin position="92"/>
        <end position="128"/>
    </location>
</feature>
<dbReference type="KEGG" id="psoj:PHYSODRAFT_292875"/>
<dbReference type="Proteomes" id="UP000002640">
    <property type="component" value="Unassembled WGS sequence"/>
</dbReference>
<feature type="compositionally biased region" description="Low complexity" evidence="1">
    <location>
        <begin position="102"/>
        <end position="126"/>
    </location>
</feature>
<proteinExistence type="predicted"/>
<sequence>MPTSKTPAPRVPCPLCGVILAATSIKAHAGRRTCLERRFPELRRQRVLVAQQATKEYDRMYAQKKWEAITILALRVIGTSPAIPLRVRSLADVLPAPPSPPSSTSQAMTTSPISTTSTSTSTESASIRQGPLLSPMCMGVA</sequence>